<feature type="binding site" evidence="4">
    <location>
        <position position="130"/>
    </location>
    <ligand>
        <name>shikimate</name>
        <dbReference type="ChEBI" id="CHEBI:36208"/>
    </ligand>
</feature>
<dbReference type="Pfam" id="PF08501">
    <property type="entry name" value="Shikimate_dh_N"/>
    <property type="match status" value="1"/>
</dbReference>
<evidence type="ECO:0000259" key="6">
    <source>
        <dbReference type="Pfam" id="PF18317"/>
    </source>
</evidence>
<dbReference type="PATRIC" id="fig|339670.21.peg.6871"/>
<comment type="pathway">
    <text evidence="1 4">Metabolic intermediate biosynthesis; chorismate biosynthesis; chorismate from D-erythrose 4-phosphate and phosphoenolpyruvate: step 4/7.</text>
</comment>
<dbReference type="Gene3D" id="3.40.50.10860">
    <property type="entry name" value="Leucine Dehydrogenase, chain A, domain 1"/>
    <property type="match status" value="1"/>
</dbReference>
<dbReference type="InterPro" id="IPR041121">
    <property type="entry name" value="SDH_C"/>
</dbReference>
<dbReference type="NCBIfam" id="NF009201">
    <property type="entry name" value="PRK12549.1"/>
    <property type="match status" value="1"/>
</dbReference>
<evidence type="ECO:0000256" key="3">
    <source>
        <dbReference type="ARBA" id="ARBA00023141"/>
    </source>
</evidence>
<keyword evidence="4" id="KW-0028">Amino-acid biosynthesis</keyword>
<feature type="binding site" evidence="4">
    <location>
        <begin position="154"/>
        <end position="158"/>
    </location>
    <ligand>
        <name>NADP(+)</name>
        <dbReference type="ChEBI" id="CHEBI:58349"/>
    </ligand>
</feature>
<dbReference type="EC" id="1.1.1.25" evidence="4"/>
<feature type="binding site" evidence="4">
    <location>
        <position position="246"/>
    </location>
    <ligand>
        <name>NADP(+)</name>
        <dbReference type="ChEBI" id="CHEBI:58349"/>
    </ligand>
</feature>
<feature type="binding site" evidence="4">
    <location>
        <begin position="38"/>
        <end position="40"/>
    </location>
    <ligand>
        <name>shikimate</name>
        <dbReference type="ChEBI" id="CHEBI:36208"/>
    </ligand>
</feature>
<feature type="domain" description="SDH C-terminal" evidence="6">
    <location>
        <begin position="269"/>
        <end position="296"/>
    </location>
</feature>
<dbReference type="SUPFAM" id="SSF53223">
    <property type="entry name" value="Aminoacid dehydrogenase-like, N-terminal domain"/>
    <property type="match status" value="1"/>
</dbReference>
<dbReference type="PANTHER" id="PTHR21089">
    <property type="entry name" value="SHIKIMATE DEHYDROGENASE"/>
    <property type="match status" value="1"/>
</dbReference>
<dbReference type="GeneID" id="93089228"/>
<dbReference type="RefSeq" id="WP_011660801.1">
    <property type="nucleotide sequence ID" value="NC_008392.1"/>
</dbReference>
<keyword evidence="8" id="KW-1185">Reference proteome</keyword>
<dbReference type="GO" id="GO:0009423">
    <property type="term" value="P:chorismate biosynthetic process"/>
    <property type="evidence" value="ECO:0007669"/>
    <property type="project" value="UniProtKB-UniRule"/>
</dbReference>
<feature type="binding site" evidence="4">
    <location>
        <position position="276"/>
    </location>
    <ligand>
        <name>shikimate</name>
        <dbReference type="ChEBI" id="CHEBI:36208"/>
    </ligand>
</feature>
<dbReference type="GO" id="GO:0004764">
    <property type="term" value="F:shikimate 3-dehydrogenase (NADP+) activity"/>
    <property type="evidence" value="ECO:0007669"/>
    <property type="project" value="UniProtKB-UniRule"/>
</dbReference>
<dbReference type="GO" id="GO:0019632">
    <property type="term" value="P:shikimate metabolic process"/>
    <property type="evidence" value="ECO:0007669"/>
    <property type="project" value="TreeGrafter"/>
</dbReference>
<dbReference type="SUPFAM" id="SSF51735">
    <property type="entry name" value="NAD(P)-binding Rossmann-fold domains"/>
    <property type="match status" value="1"/>
</dbReference>
<evidence type="ECO:0000313" key="7">
    <source>
        <dbReference type="EMBL" id="ABI91458.1"/>
    </source>
</evidence>
<dbReference type="Pfam" id="PF18317">
    <property type="entry name" value="SDH_C"/>
    <property type="match status" value="1"/>
</dbReference>
<dbReference type="UniPathway" id="UPA00053">
    <property type="reaction ID" value="UER00087"/>
</dbReference>
<dbReference type="InterPro" id="IPR036291">
    <property type="entry name" value="NAD(P)-bd_dom_sf"/>
</dbReference>
<dbReference type="GO" id="GO:0009073">
    <property type="term" value="P:aromatic amino acid family biosynthetic process"/>
    <property type="evidence" value="ECO:0007669"/>
    <property type="project" value="UniProtKB-KW"/>
</dbReference>
<sequence>MTPASFVTPLAPPELPAHDPADTAPLRLGLIGAGIAQSRSPALHEGEAAARGLPCRYALLDLDRLGIGVDGLDGLLRRLEDEGWVGVNITLPCKQAVIPLLDEVAPEAAAIGAVNTVRFAAGRRIGYNTDAHGFGQGFRSGLPGARRERVVQFGAGGAGAATAFALLELGATRLTLVDEVPARAAALAAQLGRHFPACRIDAPEHAEAALGTADGVVNATPVGTARHPGSAVPLDALHAGLWVADVIYAPAETLLLRSARALGCQTLDGTHMLVVQAARAFELFTGCRADVARMLERFRAASAP</sequence>
<feature type="active site" description="Proton acceptor" evidence="4">
    <location>
        <position position="94"/>
    </location>
</feature>
<dbReference type="Gene3D" id="3.40.50.720">
    <property type="entry name" value="NAD(P)-binding Rossmann-like Domain"/>
    <property type="match status" value="1"/>
</dbReference>
<reference evidence="7" key="1">
    <citation type="submission" date="2006-08" db="EMBL/GenBank/DDBJ databases">
        <title>Complete sequence of Chromosome 3 of Burkholderia cepacia AMMD.</title>
        <authorList>
            <consortium name="US DOE Joint Genome Institute"/>
            <person name="Copeland A."/>
            <person name="Lucas S."/>
            <person name="Lapidus A."/>
            <person name="Barry K."/>
            <person name="Detter J.C."/>
            <person name="Glavina del Rio T."/>
            <person name="Hammon N."/>
            <person name="Israni S."/>
            <person name="Pitluck S."/>
            <person name="Bruce D."/>
            <person name="Chain P."/>
            <person name="Malfatti S."/>
            <person name="Shin M."/>
            <person name="Vergez L."/>
            <person name="Schmutz J."/>
            <person name="Larimer F."/>
            <person name="Land M."/>
            <person name="Hauser L."/>
            <person name="Kyrpides N."/>
            <person name="Kim E."/>
            <person name="Parke J."/>
            <person name="Coenye T."/>
            <person name="Konstantinidis K."/>
            <person name="Ramette A."/>
            <person name="Tiedje J."/>
            <person name="Richardson P."/>
        </authorList>
    </citation>
    <scope>NUCLEOTIDE SEQUENCE</scope>
    <source>
        <strain evidence="7">AMMD</strain>
    </source>
</reference>
<evidence type="ECO:0000256" key="4">
    <source>
        <dbReference type="HAMAP-Rule" id="MF_00222"/>
    </source>
</evidence>
<comment type="caution">
    <text evidence="4">Lacks conserved residue(s) required for the propagation of feature annotation.</text>
</comment>
<evidence type="ECO:0000313" key="8">
    <source>
        <dbReference type="Proteomes" id="UP000000662"/>
    </source>
</evidence>
<feature type="binding site" evidence="4">
    <location>
        <position position="90"/>
    </location>
    <ligand>
        <name>shikimate</name>
        <dbReference type="ChEBI" id="CHEBI:36208"/>
    </ligand>
</feature>
<dbReference type="CDD" id="cd01065">
    <property type="entry name" value="NAD_bind_Shikimate_DH"/>
    <property type="match status" value="1"/>
</dbReference>
<name>Q0B315_BURCM</name>
<proteinExistence type="inferred from homology"/>
<dbReference type="InterPro" id="IPR022893">
    <property type="entry name" value="Shikimate_DH_fam"/>
</dbReference>
<dbReference type="GO" id="GO:0008652">
    <property type="term" value="P:amino acid biosynthetic process"/>
    <property type="evidence" value="ECO:0007669"/>
    <property type="project" value="UniProtKB-KW"/>
</dbReference>
<dbReference type="InterPro" id="IPR013708">
    <property type="entry name" value="Shikimate_DH-bd_N"/>
</dbReference>
<comment type="function">
    <text evidence="4">Involved in the biosynthesis of the chorismate, which leads to the biosynthesis of aromatic amino acids. Catalyzes the reversible NADPH linked reduction of 3-dehydroshikimate (DHSA) to yield shikimate (SA).</text>
</comment>
<dbReference type="eggNOG" id="COG0169">
    <property type="taxonomic scope" value="Bacteria"/>
</dbReference>
<dbReference type="EMBL" id="CP000442">
    <property type="protein sequence ID" value="ABI91458.1"/>
    <property type="molecule type" value="Genomic_DNA"/>
</dbReference>
<feature type="binding site" evidence="4">
    <location>
        <position position="248"/>
    </location>
    <ligand>
        <name>shikimate</name>
        <dbReference type="ChEBI" id="CHEBI:36208"/>
    </ligand>
</feature>
<dbReference type="GO" id="GO:0005829">
    <property type="term" value="C:cytosol"/>
    <property type="evidence" value="ECO:0007669"/>
    <property type="project" value="TreeGrafter"/>
</dbReference>
<comment type="catalytic activity">
    <reaction evidence="4">
        <text>shikimate + NADP(+) = 3-dehydroshikimate + NADPH + H(+)</text>
        <dbReference type="Rhea" id="RHEA:17737"/>
        <dbReference type="ChEBI" id="CHEBI:15378"/>
        <dbReference type="ChEBI" id="CHEBI:16630"/>
        <dbReference type="ChEBI" id="CHEBI:36208"/>
        <dbReference type="ChEBI" id="CHEBI:57783"/>
        <dbReference type="ChEBI" id="CHEBI:58349"/>
        <dbReference type="EC" id="1.1.1.25"/>
    </reaction>
</comment>
<feature type="domain" description="Shikimate dehydrogenase substrate binding N-terminal" evidence="5">
    <location>
        <begin position="30"/>
        <end position="117"/>
    </location>
</feature>
<evidence type="ECO:0000256" key="2">
    <source>
        <dbReference type="ARBA" id="ARBA00023002"/>
    </source>
</evidence>
<dbReference type="Proteomes" id="UP000000662">
    <property type="component" value="Chromosome 3"/>
</dbReference>
<dbReference type="KEGG" id="bam:Bamb_5913"/>
<dbReference type="AlphaFoldDB" id="Q0B315"/>
<feature type="binding site" evidence="4">
    <location>
        <position position="269"/>
    </location>
    <ligand>
        <name>NADP(+)</name>
        <dbReference type="ChEBI" id="CHEBI:58349"/>
    </ligand>
</feature>
<dbReference type="InterPro" id="IPR046346">
    <property type="entry name" value="Aminoacid_DH-like_N_sf"/>
</dbReference>
<protein>
    <recommendedName>
        <fullName evidence="4">Shikimate dehydrogenase (NADP(+))</fullName>
        <shortName evidence="4">SDH</shortName>
        <ecNumber evidence="4">1.1.1.25</ecNumber>
    </recommendedName>
</protein>
<dbReference type="GO" id="GO:0050661">
    <property type="term" value="F:NADP binding"/>
    <property type="evidence" value="ECO:0007669"/>
    <property type="project" value="TreeGrafter"/>
</dbReference>
<organism evidence="7 8">
    <name type="scientific">Burkholderia ambifaria (strain ATCC BAA-244 / DSM 16087 / CCUG 44356 / LMG 19182 / AMMD)</name>
    <name type="common">Burkholderia cepacia (strain AMMD)</name>
    <dbReference type="NCBI Taxonomy" id="339670"/>
    <lineage>
        <taxon>Bacteria</taxon>
        <taxon>Pseudomonadati</taxon>
        <taxon>Pseudomonadota</taxon>
        <taxon>Betaproteobacteria</taxon>
        <taxon>Burkholderiales</taxon>
        <taxon>Burkholderiaceae</taxon>
        <taxon>Burkholderia</taxon>
        <taxon>Burkholderia cepacia complex</taxon>
    </lineage>
</organism>
<feature type="binding site" evidence="4">
    <location>
        <position position="115"/>
    </location>
    <ligand>
        <name>shikimate</name>
        <dbReference type="ChEBI" id="CHEBI:36208"/>
    </ligand>
</feature>
<dbReference type="HAMAP" id="MF_00222">
    <property type="entry name" value="Shikimate_DH_AroE"/>
    <property type="match status" value="1"/>
</dbReference>
<comment type="similarity">
    <text evidence="4">Belongs to the shikimate dehydrogenase family.</text>
</comment>
<gene>
    <name evidence="4" type="primary">aroE</name>
    <name evidence="7" type="ordered locus">Bamb_5913</name>
</gene>
<dbReference type="PANTHER" id="PTHR21089:SF1">
    <property type="entry name" value="BIFUNCTIONAL 3-DEHYDROQUINATE DEHYDRATASE_SHIKIMATE DEHYDROGENASE, CHLOROPLASTIC"/>
    <property type="match status" value="1"/>
</dbReference>
<comment type="subunit">
    <text evidence="4">Homodimer.</text>
</comment>
<accession>Q0B315</accession>
<keyword evidence="4" id="KW-0521">NADP</keyword>
<evidence type="ECO:0000256" key="1">
    <source>
        <dbReference type="ARBA" id="ARBA00004871"/>
    </source>
</evidence>
<keyword evidence="3 4" id="KW-0057">Aromatic amino acid biosynthesis</keyword>
<evidence type="ECO:0000259" key="5">
    <source>
        <dbReference type="Pfam" id="PF08501"/>
    </source>
</evidence>
<keyword evidence="2 4" id="KW-0560">Oxidoreductase</keyword>